<dbReference type="InterPro" id="IPR058792">
    <property type="entry name" value="Beta-barrel_RND_2"/>
</dbReference>
<dbReference type="Pfam" id="PF25954">
    <property type="entry name" value="Beta-barrel_RND_2"/>
    <property type="match status" value="1"/>
</dbReference>
<dbReference type="PANTHER" id="PTHR30469">
    <property type="entry name" value="MULTIDRUG RESISTANCE PROTEIN MDTA"/>
    <property type="match status" value="1"/>
</dbReference>
<evidence type="ECO:0000259" key="4">
    <source>
        <dbReference type="Pfam" id="PF25954"/>
    </source>
</evidence>
<feature type="coiled-coil region" evidence="2">
    <location>
        <begin position="112"/>
        <end position="174"/>
    </location>
</feature>
<keyword evidence="3" id="KW-0812">Transmembrane</keyword>
<dbReference type="SUPFAM" id="SSF111369">
    <property type="entry name" value="HlyD-like secretion proteins"/>
    <property type="match status" value="2"/>
</dbReference>
<organism evidence="5 6">
    <name type="scientific">Leptospira stimsonii</name>
    <dbReference type="NCBI Taxonomy" id="2202203"/>
    <lineage>
        <taxon>Bacteria</taxon>
        <taxon>Pseudomonadati</taxon>
        <taxon>Spirochaetota</taxon>
        <taxon>Spirochaetia</taxon>
        <taxon>Leptospirales</taxon>
        <taxon>Leptospiraceae</taxon>
        <taxon>Leptospira</taxon>
    </lineage>
</organism>
<keyword evidence="3" id="KW-1133">Transmembrane helix</keyword>
<dbReference type="AlphaFoldDB" id="A0A396YQ08"/>
<dbReference type="InterPro" id="IPR006143">
    <property type="entry name" value="RND_pump_MFP"/>
</dbReference>
<evidence type="ECO:0000256" key="3">
    <source>
        <dbReference type="SAM" id="Phobius"/>
    </source>
</evidence>
<dbReference type="EMBL" id="QHCT01000011">
    <property type="protein sequence ID" value="RHX84745.1"/>
    <property type="molecule type" value="Genomic_DNA"/>
</dbReference>
<comment type="caution">
    <text evidence="5">The sequence shown here is derived from an EMBL/GenBank/DDBJ whole genome shotgun (WGS) entry which is preliminary data.</text>
</comment>
<dbReference type="FunFam" id="2.40.30.170:FF:000010">
    <property type="entry name" value="Efflux RND transporter periplasmic adaptor subunit"/>
    <property type="match status" value="1"/>
</dbReference>
<dbReference type="GO" id="GO:1990281">
    <property type="term" value="C:efflux pump complex"/>
    <property type="evidence" value="ECO:0007669"/>
    <property type="project" value="TreeGrafter"/>
</dbReference>
<name>A0A396YQ08_9LEPT</name>
<dbReference type="Gene3D" id="2.40.50.100">
    <property type="match status" value="2"/>
</dbReference>
<dbReference type="Gene3D" id="2.40.30.170">
    <property type="match status" value="1"/>
</dbReference>
<proteinExistence type="inferred from homology"/>
<dbReference type="RefSeq" id="WP_118970714.1">
    <property type="nucleotide sequence ID" value="NZ_QHCT01000011.1"/>
</dbReference>
<sequence>MSFKNGKKDRLIFGVIGVFGLIVFSAFVIFPRIKNSIRSDAYRKVPVKVVIANTVEIAPSIESTGSIEPEEKLDLYFKVPGRLDKLFVEEGDRVKQGKLLASLEKFNFDQEKNRYEASLDSSKANLRLAQEKYEKAKRGVEARFIEIKKQAELVHKYKEEYEKAKKTYEAKEAVVKDGGLSQEELNVSRVEMISRSTAYENGKRDLEILQIGMRDSDIKEAGFEIPKTESKKLSILKEIGTKIEKAEMDVASASVRSTDALLTSAKQNLKESDLFSPIDGILIRKFKTRGEILSGASAQGQAVFTVAKMDKVFAVYNVSEKDSVNIQKGLNVEVVADIFENKKFSGSVARIQEFIDEKTHTLQVSAKVSNENHSLKPGMFVRTKTFQGRKEKMIEIPRSCFTESSEKEGFVFVIRGKFAYRVNVTIKETLGDSLLVSTGIHEGDMVVTDGISRLKEGSEVEIEQSKKEP</sequence>
<dbReference type="NCBIfam" id="TIGR01730">
    <property type="entry name" value="RND_mfp"/>
    <property type="match status" value="1"/>
</dbReference>
<protein>
    <submittedName>
        <fullName evidence="5">Efflux RND transporter periplasmic adaptor subunit</fullName>
    </submittedName>
</protein>
<evidence type="ECO:0000256" key="2">
    <source>
        <dbReference type="SAM" id="Coils"/>
    </source>
</evidence>
<feature type="transmembrane region" description="Helical" evidence="3">
    <location>
        <begin position="12"/>
        <end position="30"/>
    </location>
</feature>
<keyword evidence="3" id="KW-0472">Membrane</keyword>
<gene>
    <name evidence="5" type="ORF">DLM75_22285</name>
</gene>
<reference evidence="6" key="1">
    <citation type="submission" date="2018-05" db="EMBL/GenBank/DDBJ databases">
        <title>Leptospira yasudae sp. nov. and Leptospira stimsonii sp. nov., two pathogenic species of the genus Leptospira isolated from environmental sources.</title>
        <authorList>
            <person name="Casanovas-Massana A."/>
            <person name="Hamond C."/>
            <person name="Santos L.A."/>
            <person name="Hacker K.P."/>
            <person name="Balassiano I."/>
            <person name="Medeiros M.A."/>
            <person name="Reis M.G."/>
            <person name="Ko A.I."/>
            <person name="Wunder E.A."/>
        </authorList>
    </citation>
    <scope>NUCLEOTIDE SEQUENCE [LARGE SCALE GENOMIC DNA]</scope>
    <source>
        <strain evidence="6">Yale</strain>
    </source>
</reference>
<feature type="domain" description="CusB-like beta-barrel" evidence="4">
    <location>
        <begin position="314"/>
        <end position="384"/>
    </location>
</feature>
<dbReference type="Gene3D" id="1.10.287.470">
    <property type="entry name" value="Helix hairpin bin"/>
    <property type="match status" value="2"/>
</dbReference>
<dbReference type="Proteomes" id="UP000265798">
    <property type="component" value="Unassembled WGS sequence"/>
</dbReference>
<comment type="similarity">
    <text evidence="1">Belongs to the membrane fusion protein (MFP) (TC 8.A.1) family.</text>
</comment>
<dbReference type="OrthoDB" id="325180at2"/>
<dbReference type="PRINTS" id="PR01490">
    <property type="entry name" value="RTXTOXIND"/>
</dbReference>
<evidence type="ECO:0000313" key="5">
    <source>
        <dbReference type="EMBL" id="RHX84745.1"/>
    </source>
</evidence>
<accession>A0A396YQ08</accession>
<dbReference type="GO" id="GO:0015562">
    <property type="term" value="F:efflux transmembrane transporter activity"/>
    <property type="evidence" value="ECO:0007669"/>
    <property type="project" value="TreeGrafter"/>
</dbReference>
<dbReference type="Gene3D" id="2.40.420.20">
    <property type="match status" value="1"/>
</dbReference>
<evidence type="ECO:0000313" key="6">
    <source>
        <dbReference type="Proteomes" id="UP000265798"/>
    </source>
</evidence>
<keyword evidence="2" id="KW-0175">Coiled coil</keyword>
<evidence type="ECO:0000256" key="1">
    <source>
        <dbReference type="ARBA" id="ARBA00009477"/>
    </source>
</evidence>